<dbReference type="FunFam" id="3.30.160.60:FF:000624">
    <property type="entry name" value="zinc finger protein 697"/>
    <property type="match status" value="1"/>
</dbReference>
<dbReference type="InterPro" id="IPR036236">
    <property type="entry name" value="Znf_C2H2_sf"/>
</dbReference>
<feature type="region of interest" description="Disordered" evidence="9">
    <location>
        <begin position="718"/>
        <end position="737"/>
    </location>
</feature>
<evidence type="ECO:0000256" key="4">
    <source>
        <dbReference type="ARBA" id="ARBA00022771"/>
    </source>
</evidence>
<evidence type="ECO:0000313" key="13">
    <source>
        <dbReference type="EnsemblMetazoa" id="ASIC009246-PA"/>
    </source>
</evidence>
<proteinExistence type="predicted"/>
<dbReference type="InterPro" id="IPR012934">
    <property type="entry name" value="Znf_AD"/>
</dbReference>
<dbReference type="PROSITE" id="PS00028">
    <property type="entry name" value="ZINC_FINGER_C2H2_1"/>
    <property type="match status" value="10"/>
</dbReference>
<accession>A0A084VUI9</accession>
<dbReference type="Pfam" id="PF07776">
    <property type="entry name" value="zf-AD"/>
    <property type="match status" value="1"/>
</dbReference>
<dbReference type="GO" id="GO:0008270">
    <property type="term" value="F:zinc ion binding"/>
    <property type="evidence" value="ECO:0007669"/>
    <property type="project" value="UniProtKB-UniRule"/>
</dbReference>
<dbReference type="EMBL" id="ATLV01016846">
    <property type="status" value="NOT_ANNOTATED_CDS"/>
    <property type="molecule type" value="Genomic_DNA"/>
</dbReference>
<evidence type="ECO:0000256" key="9">
    <source>
        <dbReference type="SAM" id="MobiDB-lite"/>
    </source>
</evidence>
<keyword evidence="2 8" id="KW-0479">Metal-binding</keyword>
<dbReference type="Pfam" id="PF00096">
    <property type="entry name" value="zf-C2H2"/>
    <property type="match status" value="4"/>
</dbReference>
<dbReference type="OrthoDB" id="7759100at2759"/>
<organism evidence="12">
    <name type="scientific">Anopheles sinensis</name>
    <name type="common">Mosquito</name>
    <dbReference type="NCBI Taxonomy" id="74873"/>
    <lineage>
        <taxon>Eukaryota</taxon>
        <taxon>Metazoa</taxon>
        <taxon>Ecdysozoa</taxon>
        <taxon>Arthropoda</taxon>
        <taxon>Hexapoda</taxon>
        <taxon>Insecta</taxon>
        <taxon>Pterygota</taxon>
        <taxon>Neoptera</taxon>
        <taxon>Endopterygota</taxon>
        <taxon>Diptera</taxon>
        <taxon>Nematocera</taxon>
        <taxon>Culicoidea</taxon>
        <taxon>Culicidae</taxon>
        <taxon>Anophelinae</taxon>
        <taxon>Anopheles</taxon>
    </lineage>
</organism>
<feature type="domain" description="ZAD" evidence="11">
    <location>
        <begin position="1"/>
        <end position="76"/>
    </location>
</feature>
<dbReference type="GO" id="GO:0005634">
    <property type="term" value="C:nucleus"/>
    <property type="evidence" value="ECO:0007669"/>
    <property type="project" value="UniProtKB-SubCell"/>
</dbReference>
<feature type="domain" description="C2H2-type" evidence="10">
    <location>
        <begin position="669"/>
        <end position="696"/>
    </location>
</feature>
<evidence type="ECO:0000259" key="11">
    <source>
        <dbReference type="PROSITE" id="PS51915"/>
    </source>
</evidence>
<feature type="binding site" evidence="8">
    <location>
        <position position="52"/>
    </location>
    <ligand>
        <name>Zn(2+)</name>
        <dbReference type="ChEBI" id="CHEBI:29105"/>
    </ligand>
</feature>
<dbReference type="PROSITE" id="PS51915">
    <property type="entry name" value="ZAD"/>
    <property type="match status" value="1"/>
</dbReference>
<evidence type="ECO:0000256" key="3">
    <source>
        <dbReference type="ARBA" id="ARBA00022737"/>
    </source>
</evidence>
<feature type="domain" description="C2H2-type" evidence="10">
    <location>
        <begin position="393"/>
        <end position="421"/>
    </location>
</feature>
<dbReference type="SUPFAM" id="SSF57667">
    <property type="entry name" value="beta-beta-alpha zinc fingers"/>
    <property type="match status" value="5"/>
</dbReference>
<gene>
    <name evidence="12" type="ORF">ZHAS_00009246</name>
</gene>
<dbReference type="OMA" id="RCAMEAD"/>
<dbReference type="FunFam" id="3.30.160.60:FF:002343">
    <property type="entry name" value="Zinc finger protein 33A"/>
    <property type="match status" value="1"/>
</dbReference>
<name>A0A084VUI9_ANOSI</name>
<sequence length="746" mass="85423">MYCRLCLERAEEVQRLDEVLFGPVTIREAIETTIGITTEVGSIVPTNVCSICTVKLKFTLAFRMGCLESDRQMQQALAELNFPHHEALIGEEDCELANTFTEVLKRLKVLPVDHENATLESGYDILESETFDVVTEHCGENESIEECLDTEGDHFKPTQLLHASTAMEKQPNGKDLEPAEDSLQDDTGDDSEYANGTATISNPIRPRVDEYREAPRIPETKPLDDSIAATCTVSNENNGESQTSGENTVNNHDQLDTNIYDILDGKILTPLEENTSEKDVQPVKAKQRKEYTRHGKSKKIVNSQSNGRSKKSSSADTTNDTQSNAVDVVELVAHTCYYCSETFETARDFEVHLSTHIKLLPFTCPDCHTAEYPMVCRTLVSMNRHLQSHLYPYRCPNCPKRFLKQRSADIHIAQEHTEETNPDGHKCERCGASFKRAHLLQRHQRAHEAEDTGRFRCEYCKRAFGTGTCLRRHRRIHTGEKPYACEFCGKRFNHEHNFTNHKRLHLGERIHTCEVCQRSYTTGTALRIHMADHFPDDPRYGRRQNRRPAAKKHYPETLREFSLQGVEITHTADGQREYRCAMEADCQYTTVDYHRIIYHRQWHAKEFECDRCGKQFTVRAKLSAHIETVHENRRTERPRNHLCSHCGKAFSTTHRLQQHVDVHLGNKHYQCRECGKEFVQKSNWKVHQLVHTKEKPFSCGVCMKLFGTASGLRLHLRRHKEPDGGAPPTPQKSAAVTTLEIEETID</sequence>
<dbReference type="VEuPathDB" id="VectorBase:ASIS019656"/>
<dbReference type="VEuPathDB" id="VectorBase:ASIC009246"/>
<dbReference type="Pfam" id="PF13912">
    <property type="entry name" value="zf-C2H2_6"/>
    <property type="match status" value="2"/>
</dbReference>
<evidence type="ECO:0000313" key="14">
    <source>
        <dbReference type="Proteomes" id="UP000030765"/>
    </source>
</evidence>
<reference evidence="13" key="2">
    <citation type="submission" date="2020-05" db="UniProtKB">
        <authorList>
            <consortium name="EnsemblMetazoa"/>
        </authorList>
    </citation>
    <scope>IDENTIFICATION</scope>
</reference>
<evidence type="ECO:0000313" key="12">
    <source>
        <dbReference type="EMBL" id="KFB41633.1"/>
    </source>
</evidence>
<feature type="domain" description="C2H2-type" evidence="10">
    <location>
        <begin position="483"/>
        <end position="510"/>
    </location>
</feature>
<dbReference type="Gene3D" id="3.30.160.60">
    <property type="entry name" value="Classic Zinc Finger"/>
    <property type="match status" value="9"/>
</dbReference>
<dbReference type="Proteomes" id="UP000030765">
    <property type="component" value="Unassembled WGS sequence"/>
</dbReference>
<feature type="domain" description="C2H2-type" evidence="10">
    <location>
        <begin position="511"/>
        <end position="538"/>
    </location>
</feature>
<feature type="region of interest" description="Disordered" evidence="9">
    <location>
        <begin position="167"/>
        <end position="210"/>
    </location>
</feature>
<feature type="domain" description="C2H2-type" evidence="10">
    <location>
        <begin position="697"/>
        <end position="724"/>
    </location>
</feature>
<dbReference type="FunFam" id="3.30.160.60:FF:000446">
    <property type="entry name" value="Zinc finger protein"/>
    <property type="match status" value="1"/>
</dbReference>
<evidence type="ECO:0000256" key="8">
    <source>
        <dbReference type="PROSITE-ProRule" id="PRU01263"/>
    </source>
</evidence>
<evidence type="ECO:0000256" key="7">
    <source>
        <dbReference type="PROSITE-ProRule" id="PRU00042"/>
    </source>
</evidence>
<keyword evidence="6" id="KW-0539">Nucleus</keyword>
<dbReference type="GO" id="GO:0000978">
    <property type="term" value="F:RNA polymerase II cis-regulatory region sequence-specific DNA binding"/>
    <property type="evidence" value="ECO:0007669"/>
    <property type="project" value="TreeGrafter"/>
</dbReference>
<feature type="domain" description="C2H2-type" evidence="10">
    <location>
        <begin position="641"/>
        <end position="668"/>
    </location>
</feature>
<dbReference type="PROSITE" id="PS50157">
    <property type="entry name" value="ZINC_FINGER_C2H2_2"/>
    <property type="match status" value="10"/>
</dbReference>
<keyword evidence="3" id="KW-0677">Repeat</keyword>
<keyword evidence="5 8" id="KW-0862">Zinc</keyword>
<dbReference type="PANTHER" id="PTHR24376">
    <property type="entry name" value="ZINC FINGER PROTEIN"/>
    <property type="match status" value="1"/>
</dbReference>
<dbReference type="STRING" id="74873.A0A084VUI9"/>
<feature type="domain" description="C2H2-type" evidence="10">
    <location>
        <begin position="455"/>
        <end position="482"/>
    </location>
</feature>
<keyword evidence="4 7" id="KW-0863">Zinc-finger</keyword>
<evidence type="ECO:0000256" key="5">
    <source>
        <dbReference type="ARBA" id="ARBA00022833"/>
    </source>
</evidence>
<dbReference type="SUPFAM" id="SSF57716">
    <property type="entry name" value="Glucocorticoid receptor-like (DNA-binding domain)"/>
    <property type="match status" value="1"/>
</dbReference>
<feature type="domain" description="C2H2-type" evidence="10">
    <location>
        <begin position="425"/>
        <end position="452"/>
    </location>
</feature>
<feature type="domain" description="C2H2-type" evidence="10">
    <location>
        <begin position="334"/>
        <end position="361"/>
    </location>
</feature>
<reference evidence="12 14" key="1">
    <citation type="journal article" date="2014" name="BMC Genomics">
        <title>Genome sequence of Anopheles sinensis provides insight into genetics basis of mosquito competence for malaria parasites.</title>
        <authorList>
            <person name="Zhou D."/>
            <person name="Zhang D."/>
            <person name="Ding G."/>
            <person name="Shi L."/>
            <person name="Hou Q."/>
            <person name="Ye Y."/>
            <person name="Xu Y."/>
            <person name="Zhou H."/>
            <person name="Xiong C."/>
            <person name="Li S."/>
            <person name="Yu J."/>
            <person name="Hong S."/>
            <person name="Yu X."/>
            <person name="Zou P."/>
            <person name="Chen C."/>
            <person name="Chang X."/>
            <person name="Wang W."/>
            <person name="Lv Y."/>
            <person name="Sun Y."/>
            <person name="Ma L."/>
            <person name="Shen B."/>
            <person name="Zhu C."/>
        </authorList>
    </citation>
    <scope>NUCLEOTIDE SEQUENCE [LARGE SCALE GENOMIC DNA]</scope>
</reference>
<feature type="binding site" evidence="8">
    <location>
        <position position="6"/>
    </location>
    <ligand>
        <name>Zn(2+)</name>
        <dbReference type="ChEBI" id="CHEBI:29105"/>
    </ligand>
</feature>
<feature type="compositionally biased region" description="Acidic residues" evidence="9">
    <location>
        <begin position="178"/>
        <end position="192"/>
    </location>
</feature>
<evidence type="ECO:0000259" key="10">
    <source>
        <dbReference type="PROSITE" id="PS50157"/>
    </source>
</evidence>
<dbReference type="EnsemblMetazoa" id="ASIC009246-RA">
    <property type="protein sequence ID" value="ASIC009246-PA"/>
    <property type="gene ID" value="ASIC009246"/>
</dbReference>
<protein>
    <submittedName>
        <fullName evidence="12 13">Zinc finger protein</fullName>
    </submittedName>
</protein>
<dbReference type="PANTHER" id="PTHR24376:SF216">
    <property type="entry name" value="ZINC FINGER PROTEIN 420-LIKE"/>
    <property type="match status" value="1"/>
</dbReference>
<dbReference type="InterPro" id="IPR013087">
    <property type="entry name" value="Znf_C2H2_type"/>
</dbReference>
<feature type="domain" description="C2H2-type" evidence="10">
    <location>
        <begin position="607"/>
        <end position="635"/>
    </location>
</feature>
<keyword evidence="14" id="KW-1185">Reference proteome</keyword>
<evidence type="ECO:0000256" key="1">
    <source>
        <dbReference type="ARBA" id="ARBA00004123"/>
    </source>
</evidence>
<dbReference type="SMART" id="SM00868">
    <property type="entry name" value="zf-AD"/>
    <property type="match status" value="1"/>
</dbReference>
<evidence type="ECO:0000256" key="2">
    <source>
        <dbReference type="ARBA" id="ARBA00022723"/>
    </source>
</evidence>
<dbReference type="AlphaFoldDB" id="A0A084VUI9"/>
<feature type="region of interest" description="Disordered" evidence="9">
    <location>
        <begin position="273"/>
        <end position="321"/>
    </location>
</feature>
<dbReference type="GO" id="GO:0001228">
    <property type="term" value="F:DNA-binding transcription activator activity, RNA polymerase II-specific"/>
    <property type="evidence" value="ECO:0007669"/>
    <property type="project" value="TreeGrafter"/>
</dbReference>
<dbReference type="SMART" id="SM00355">
    <property type="entry name" value="ZnF_C2H2"/>
    <property type="match status" value="12"/>
</dbReference>
<comment type="subcellular location">
    <subcellularLocation>
        <location evidence="1">Nucleus</location>
    </subcellularLocation>
</comment>
<evidence type="ECO:0000256" key="6">
    <source>
        <dbReference type="ARBA" id="ARBA00023242"/>
    </source>
</evidence>
<feature type="binding site" evidence="8">
    <location>
        <position position="49"/>
    </location>
    <ligand>
        <name>Zn(2+)</name>
        <dbReference type="ChEBI" id="CHEBI:29105"/>
    </ligand>
</feature>
<feature type="binding site" evidence="8">
    <location>
        <position position="3"/>
    </location>
    <ligand>
        <name>Zn(2+)</name>
        <dbReference type="ChEBI" id="CHEBI:29105"/>
    </ligand>
</feature>
<dbReference type="EMBL" id="KE525120">
    <property type="protein sequence ID" value="KFB41633.1"/>
    <property type="molecule type" value="Genomic_DNA"/>
</dbReference>